<evidence type="ECO:0000313" key="11">
    <source>
        <dbReference type="EMBL" id="PUE59694.1"/>
    </source>
</evidence>
<gene>
    <name evidence="11" type="ORF">B9Z44_08960</name>
</gene>
<evidence type="ECO:0000313" key="12">
    <source>
        <dbReference type="Proteomes" id="UP000251341"/>
    </source>
</evidence>
<evidence type="ECO:0000256" key="3">
    <source>
        <dbReference type="ARBA" id="ARBA00022448"/>
    </source>
</evidence>
<dbReference type="Pfam" id="PF04612">
    <property type="entry name" value="T2SSM"/>
    <property type="match status" value="1"/>
</dbReference>
<dbReference type="GO" id="GO:0015628">
    <property type="term" value="P:protein secretion by the type II secretion system"/>
    <property type="evidence" value="ECO:0007669"/>
    <property type="project" value="InterPro"/>
</dbReference>
<dbReference type="AlphaFoldDB" id="A0A315EUJ0"/>
<evidence type="ECO:0000256" key="2">
    <source>
        <dbReference type="ARBA" id="ARBA00010637"/>
    </source>
</evidence>
<evidence type="ECO:0000256" key="10">
    <source>
        <dbReference type="SAM" id="Phobius"/>
    </source>
</evidence>
<keyword evidence="3" id="KW-0813">Transport</keyword>
<evidence type="ECO:0000256" key="9">
    <source>
        <dbReference type="ARBA" id="ARBA00023136"/>
    </source>
</evidence>
<evidence type="ECO:0000256" key="6">
    <source>
        <dbReference type="ARBA" id="ARBA00022692"/>
    </source>
</evidence>
<keyword evidence="4" id="KW-1003">Cell membrane</keyword>
<accession>A0A315EUJ0</accession>
<protein>
    <recommendedName>
        <fullName evidence="13">General secretion pathway protein GspM</fullName>
    </recommendedName>
</protein>
<evidence type="ECO:0000256" key="7">
    <source>
        <dbReference type="ARBA" id="ARBA00022927"/>
    </source>
</evidence>
<evidence type="ECO:0000256" key="4">
    <source>
        <dbReference type="ARBA" id="ARBA00022475"/>
    </source>
</evidence>
<feature type="transmembrane region" description="Helical" evidence="10">
    <location>
        <begin position="20"/>
        <end position="39"/>
    </location>
</feature>
<dbReference type="Proteomes" id="UP000251341">
    <property type="component" value="Unassembled WGS sequence"/>
</dbReference>
<dbReference type="GO" id="GO:0005886">
    <property type="term" value="C:plasma membrane"/>
    <property type="evidence" value="ECO:0007669"/>
    <property type="project" value="UniProtKB-SubCell"/>
</dbReference>
<keyword evidence="12" id="KW-1185">Reference proteome</keyword>
<keyword evidence="6 10" id="KW-0812">Transmembrane</keyword>
<dbReference type="EMBL" id="NESP01000001">
    <property type="protein sequence ID" value="PUE59694.1"/>
    <property type="molecule type" value="Genomic_DNA"/>
</dbReference>
<keyword evidence="8 10" id="KW-1133">Transmembrane helix</keyword>
<proteinExistence type="inferred from homology"/>
<keyword evidence="9 10" id="KW-0472">Membrane</keyword>
<dbReference type="InterPro" id="IPR007690">
    <property type="entry name" value="T2SS_GspM"/>
</dbReference>
<dbReference type="RefSeq" id="WP_108402235.1">
    <property type="nucleotide sequence ID" value="NZ_NESP01000001.1"/>
</dbReference>
<keyword evidence="5" id="KW-0997">Cell inner membrane</keyword>
<reference evidence="11 12" key="1">
    <citation type="submission" date="2017-04" db="EMBL/GenBank/DDBJ databases">
        <title>Unexpected and diverse lifestyles within the genus Limnohabitans.</title>
        <authorList>
            <person name="Kasalicky V."/>
            <person name="Mehrshad M."/>
            <person name="Andrei S.-A."/>
            <person name="Salcher M."/>
            <person name="Kratochvilova H."/>
            <person name="Simek K."/>
            <person name="Ghai R."/>
        </authorList>
    </citation>
    <scope>NUCLEOTIDE SEQUENCE [LARGE SCALE GENOMIC DNA]</scope>
    <source>
        <strain evidence="11 12">MWH-C5</strain>
    </source>
</reference>
<evidence type="ECO:0008006" key="13">
    <source>
        <dbReference type="Google" id="ProtNLM"/>
    </source>
</evidence>
<organism evidence="11 12">
    <name type="scientific">Limnohabitans curvus</name>
    <dbReference type="NCBI Taxonomy" id="323423"/>
    <lineage>
        <taxon>Bacteria</taxon>
        <taxon>Pseudomonadati</taxon>
        <taxon>Pseudomonadota</taxon>
        <taxon>Betaproteobacteria</taxon>
        <taxon>Burkholderiales</taxon>
        <taxon>Comamonadaceae</taxon>
        <taxon>Limnohabitans</taxon>
    </lineage>
</organism>
<comment type="similarity">
    <text evidence="2">Belongs to the GSP M family.</text>
</comment>
<name>A0A315EUJ0_9BURK</name>
<dbReference type="InterPro" id="IPR023229">
    <property type="entry name" value="T2SS_M_periplasmic_sf"/>
</dbReference>
<evidence type="ECO:0000256" key="5">
    <source>
        <dbReference type="ARBA" id="ARBA00022519"/>
    </source>
</evidence>
<comment type="subcellular location">
    <subcellularLocation>
        <location evidence="1">Cell inner membrane</location>
        <topology evidence="1">Single-pass membrane protein</topology>
    </subcellularLocation>
</comment>
<keyword evidence="7" id="KW-0653">Protein transport</keyword>
<sequence length="168" mass="18153">MTLRVRWQALSPREQRGVSVLGVLVGIVLFWSIAIAPALNTLRDSNTRRAQLGQQQAHMWALQAQAKALQTRTPLSRDEALRTLQGLTPNAQIQLNVQGDRVAVQLKAMSAPTLANWLAQVRSQAQALPVEAHLTRSTTTGTAPAATSPVVAWDGSLVLRLPTRGTAP</sequence>
<comment type="caution">
    <text evidence="11">The sequence shown here is derived from an EMBL/GenBank/DDBJ whole genome shotgun (WGS) entry which is preliminary data.</text>
</comment>
<dbReference type="SUPFAM" id="SSF103054">
    <property type="entry name" value="General secretion pathway protein M, EpsM"/>
    <property type="match status" value="1"/>
</dbReference>
<evidence type="ECO:0000256" key="1">
    <source>
        <dbReference type="ARBA" id="ARBA00004377"/>
    </source>
</evidence>
<dbReference type="GO" id="GO:0015627">
    <property type="term" value="C:type II protein secretion system complex"/>
    <property type="evidence" value="ECO:0007669"/>
    <property type="project" value="InterPro"/>
</dbReference>
<evidence type="ECO:0000256" key="8">
    <source>
        <dbReference type="ARBA" id="ARBA00022989"/>
    </source>
</evidence>